<accession>A0A915HML4</accession>
<keyword evidence="1" id="KW-0472">Membrane</keyword>
<proteinExistence type="predicted"/>
<sequence>MEKFNNRYIMTRIIVHHVILFTIVAILRIVAGCNNNDLDDLSVFYNTMQCELQYKLKNVRQKATCSMPDGSTRTYNKTGIWAGSSYPDCNLNIRFALYT</sequence>
<organism evidence="2 3">
    <name type="scientific">Romanomermis culicivorax</name>
    <name type="common">Nematode worm</name>
    <dbReference type="NCBI Taxonomy" id="13658"/>
    <lineage>
        <taxon>Eukaryota</taxon>
        <taxon>Metazoa</taxon>
        <taxon>Ecdysozoa</taxon>
        <taxon>Nematoda</taxon>
        <taxon>Enoplea</taxon>
        <taxon>Dorylaimia</taxon>
        <taxon>Mermithida</taxon>
        <taxon>Mermithoidea</taxon>
        <taxon>Mermithidae</taxon>
        <taxon>Romanomermis</taxon>
    </lineage>
</organism>
<dbReference type="AlphaFoldDB" id="A0A915HML4"/>
<evidence type="ECO:0000313" key="2">
    <source>
        <dbReference type="Proteomes" id="UP000887565"/>
    </source>
</evidence>
<keyword evidence="1" id="KW-0812">Transmembrane</keyword>
<dbReference type="Proteomes" id="UP000887565">
    <property type="component" value="Unplaced"/>
</dbReference>
<keyword evidence="2" id="KW-1185">Reference proteome</keyword>
<evidence type="ECO:0000313" key="3">
    <source>
        <dbReference type="WBParaSite" id="nRc.2.0.1.t02919-RA"/>
    </source>
</evidence>
<protein>
    <submittedName>
        <fullName evidence="3">Uncharacterized protein</fullName>
    </submittedName>
</protein>
<name>A0A915HML4_ROMCU</name>
<evidence type="ECO:0000256" key="1">
    <source>
        <dbReference type="SAM" id="Phobius"/>
    </source>
</evidence>
<reference evidence="3" key="1">
    <citation type="submission" date="2022-11" db="UniProtKB">
        <authorList>
            <consortium name="WormBaseParasite"/>
        </authorList>
    </citation>
    <scope>IDENTIFICATION</scope>
</reference>
<feature type="transmembrane region" description="Helical" evidence="1">
    <location>
        <begin position="12"/>
        <end position="31"/>
    </location>
</feature>
<dbReference type="WBParaSite" id="nRc.2.0.1.t02919-RA">
    <property type="protein sequence ID" value="nRc.2.0.1.t02919-RA"/>
    <property type="gene ID" value="nRc.2.0.1.g02919"/>
</dbReference>
<keyword evidence="1" id="KW-1133">Transmembrane helix</keyword>